<keyword evidence="3" id="KW-1185">Reference proteome</keyword>
<protein>
    <submittedName>
        <fullName evidence="2">Uncharacterized protein DUF998</fullName>
    </submittedName>
</protein>
<keyword evidence="1" id="KW-0812">Transmembrane</keyword>
<feature type="transmembrane region" description="Helical" evidence="1">
    <location>
        <begin position="81"/>
        <end position="100"/>
    </location>
</feature>
<dbReference type="OrthoDB" id="8159487at2"/>
<evidence type="ECO:0000313" key="3">
    <source>
        <dbReference type="Proteomes" id="UP000239494"/>
    </source>
</evidence>
<reference evidence="2 3" key="1">
    <citation type="submission" date="2018-03" db="EMBL/GenBank/DDBJ databases">
        <title>Genomic Encyclopedia of Archaeal and Bacterial Type Strains, Phase II (KMG-II): from individual species to whole genera.</title>
        <authorList>
            <person name="Goeker M."/>
        </authorList>
    </citation>
    <scope>NUCLEOTIDE SEQUENCE [LARGE SCALE GENOMIC DNA]</scope>
    <source>
        <strain evidence="2 3">DSM 44720</strain>
    </source>
</reference>
<evidence type="ECO:0000313" key="2">
    <source>
        <dbReference type="EMBL" id="PRY44600.1"/>
    </source>
</evidence>
<proteinExistence type="predicted"/>
<feature type="transmembrane region" description="Helical" evidence="1">
    <location>
        <begin position="178"/>
        <end position="202"/>
    </location>
</feature>
<gene>
    <name evidence="2" type="ORF">CLV43_102165</name>
</gene>
<dbReference type="AlphaFoldDB" id="A0A2T0TG05"/>
<dbReference type="Pfam" id="PF06197">
    <property type="entry name" value="DUF998"/>
    <property type="match status" value="1"/>
</dbReference>
<dbReference type="Proteomes" id="UP000239494">
    <property type="component" value="Unassembled WGS sequence"/>
</dbReference>
<dbReference type="EMBL" id="PVTF01000002">
    <property type="protein sequence ID" value="PRY44600.1"/>
    <property type="molecule type" value="Genomic_DNA"/>
</dbReference>
<accession>A0A2T0TG05</accession>
<feature type="transmembrane region" description="Helical" evidence="1">
    <location>
        <begin position="53"/>
        <end position="74"/>
    </location>
</feature>
<dbReference type="InterPro" id="IPR009339">
    <property type="entry name" value="DUF998"/>
</dbReference>
<organism evidence="2 3">
    <name type="scientific">Umezawaea tangerina</name>
    <dbReference type="NCBI Taxonomy" id="84725"/>
    <lineage>
        <taxon>Bacteria</taxon>
        <taxon>Bacillati</taxon>
        <taxon>Actinomycetota</taxon>
        <taxon>Actinomycetes</taxon>
        <taxon>Pseudonocardiales</taxon>
        <taxon>Pseudonocardiaceae</taxon>
        <taxon>Umezawaea</taxon>
    </lineage>
</organism>
<name>A0A2T0TG05_9PSEU</name>
<evidence type="ECO:0000256" key="1">
    <source>
        <dbReference type="SAM" id="Phobius"/>
    </source>
</evidence>
<keyword evidence="1" id="KW-0472">Membrane</keyword>
<sequence length="206" mass="20879">MTPTLTRTTRPLLVCGVLAGPLYVGTSLAQAFTREGFDLGEHAWSLLATGDLGWIQTANFVVTGLLTMAAAVGLRWASVRGAALVGGYGLSLVAAGAFRADPVPGFPVGAPATTTPTWHGMLHLVVGGIGFACLVAACLVLAAGFARAGNTGLTWFSRVTGVVFAAAFVGIASGSRGLAVLAFCAAVVLAWAWLGTVCARFARVAA</sequence>
<dbReference type="RefSeq" id="WP_106186209.1">
    <property type="nucleotide sequence ID" value="NZ_PVTF01000002.1"/>
</dbReference>
<feature type="transmembrane region" description="Helical" evidence="1">
    <location>
        <begin position="155"/>
        <end position="172"/>
    </location>
</feature>
<comment type="caution">
    <text evidence="2">The sequence shown here is derived from an EMBL/GenBank/DDBJ whole genome shotgun (WGS) entry which is preliminary data.</text>
</comment>
<keyword evidence="1" id="KW-1133">Transmembrane helix</keyword>
<feature type="transmembrane region" description="Helical" evidence="1">
    <location>
        <begin position="120"/>
        <end position="143"/>
    </location>
</feature>